<proteinExistence type="predicted"/>
<dbReference type="EMBL" id="UINC01214372">
    <property type="protein sequence ID" value="SVE39576.1"/>
    <property type="molecule type" value="Genomic_DNA"/>
</dbReference>
<gene>
    <name evidence="2" type="ORF">METZ01_LOCUS492430</name>
</gene>
<feature type="non-terminal residue" evidence="2">
    <location>
        <position position="29"/>
    </location>
</feature>
<protein>
    <recommendedName>
        <fullName evidence="1">Glyoxalase/fosfomycin resistance/dioxygenase domain-containing protein</fullName>
    </recommendedName>
</protein>
<sequence>MRNQNNAFHLAVPCRDLQEAVDFYENKLG</sequence>
<evidence type="ECO:0000259" key="1">
    <source>
        <dbReference type="Pfam" id="PF00903"/>
    </source>
</evidence>
<dbReference type="Pfam" id="PF00903">
    <property type="entry name" value="Glyoxalase"/>
    <property type="match status" value="1"/>
</dbReference>
<dbReference type="InterPro" id="IPR004360">
    <property type="entry name" value="Glyas_Fos-R_dOase_dom"/>
</dbReference>
<dbReference type="SUPFAM" id="SSF54593">
    <property type="entry name" value="Glyoxalase/Bleomycin resistance protein/Dihydroxybiphenyl dioxygenase"/>
    <property type="match status" value="1"/>
</dbReference>
<dbReference type="AlphaFoldDB" id="A0A383D4V2"/>
<reference evidence="2" key="1">
    <citation type="submission" date="2018-05" db="EMBL/GenBank/DDBJ databases">
        <authorList>
            <person name="Lanie J.A."/>
            <person name="Ng W.-L."/>
            <person name="Kazmierczak K.M."/>
            <person name="Andrzejewski T.M."/>
            <person name="Davidsen T.M."/>
            <person name="Wayne K.J."/>
            <person name="Tettelin H."/>
            <person name="Glass J.I."/>
            <person name="Rusch D."/>
            <person name="Podicherti R."/>
            <person name="Tsui H.-C.T."/>
            <person name="Winkler M.E."/>
        </authorList>
    </citation>
    <scope>NUCLEOTIDE SEQUENCE</scope>
</reference>
<feature type="domain" description="Glyoxalase/fosfomycin resistance/dioxygenase" evidence="1">
    <location>
        <begin position="9"/>
        <end position="29"/>
    </location>
</feature>
<dbReference type="Gene3D" id="3.10.180.10">
    <property type="entry name" value="2,3-Dihydroxybiphenyl 1,2-Dioxygenase, domain 1"/>
    <property type="match status" value="1"/>
</dbReference>
<organism evidence="2">
    <name type="scientific">marine metagenome</name>
    <dbReference type="NCBI Taxonomy" id="408172"/>
    <lineage>
        <taxon>unclassified sequences</taxon>
        <taxon>metagenomes</taxon>
        <taxon>ecological metagenomes</taxon>
    </lineage>
</organism>
<dbReference type="InterPro" id="IPR029068">
    <property type="entry name" value="Glyas_Bleomycin-R_OHBP_Dase"/>
</dbReference>
<accession>A0A383D4V2</accession>
<evidence type="ECO:0000313" key="2">
    <source>
        <dbReference type="EMBL" id="SVE39576.1"/>
    </source>
</evidence>
<name>A0A383D4V2_9ZZZZ</name>